<dbReference type="Gene3D" id="1.10.3380.10">
    <property type="entry name" value="Sec63 N-terminal domain-like domain"/>
    <property type="match status" value="2"/>
</dbReference>
<dbReference type="SUPFAM" id="SSF52540">
    <property type="entry name" value="P-loop containing nucleoside triphosphate hydrolases"/>
    <property type="match status" value="3"/>
</dbReference>
<dbReference type="Pfam" id="PF18149">
    <property type="entry name" value="Helicase_PWI"/>
    <property type="match status" value="1"/>
</dbReference>
<dbReference type="FunFam" id="1.10.3380.10:FF:000001">
    <property type="entry name" value="U5 small nuclear ribonucleoprotein helicase"/>
    <property type="match status" value="1"/>
</dbReference>
<dbReference type="InterPro" id="IPR004179">
    <property type="entry name" value="Sec63-dom"/>
</dbReference>
<dbReference type="InterPro" id="IPR035892">
    <property type="entry name" value="C2_domain_sf"/>
</dbReference>
<dbReference type="Gene3D" id="1.10.10.10">
    <property type="entry name" value="Winged helix-like DNA-binding domain superfamily/Winged helix DNA-binding domain"/>
    <property type="match status" value="2"/>
</dbReference>
<dbReference type="InterPro" id="IPR011545">
    <property type="entry name" value="DEAD/DEAH_box_helicase_dom"/>
</dbReference>
<feature type="compositionally biased region" description="Basic and acidic residues" evidence="6">
    <location>
        <begin position="56"/>
        <end position="69"/>
    </location>
</feature>
<dbReference type="GO" id="GO:0005634">
    <property type="term" value="C:nucleus"/>
    <property type="evidence" value="ECO:0007669"/>
    <property type="project" value="TreeGrafter"/>
</dbReference>
<dbReference type="OMA" id="MNPKEFN"/>
<dbReference type="Pfam" id="PF02889">
    <property type="entry name" value="Sec63"/>
    <property type="match status" value="2"/>
</dbReference>
<dbReference type="Gene3D" id="2.60.40.150">
    <property type="entry name" value="C2 domain"/>
    <property type="match status" value="2"/>
</dbReference>
<dbReference type="Pfam" id="PF23445">
    <property type="entry name" value="WHD_SNRNP200"/>
    <property type="match status" value="2"/>
</dbReference>
<evidence type="ECO:0000256" key="1">
    <source>
        <dbReference type="ARBA" id="ARBA00022737"/>
    </source>
</evidence>
<feature type="compositionally biased region" description="Acidic residues" evidence="6">
    <location>
        <begin position="268"/>
        <end position="296"/>
    </location>
</feature>
<dbReference type="OrthoDB" id="5575at2759"/>
<dbReference type="VEuPathDB" id="ToxoDB:EAH_00001790"/>
<dbReference type="SMART" id="SM00487">
    <property type="entry name" value="DEXDc"/>
    <property type="match status" value="1"/>
</dbReference>
<gene>
    <name evidence="9" type="ORF">EAH_00001790</name>
</gene>
<dbReference type="Pfam" id="PF21188">
    <property type="entry name" value="BRR2_plug"/>
    <property type="match status" value="1"/>
</dbReference>
<reference evidence="9" key="1">
    <citation type="submission" date="2013-10" db="EMBL/GenBank/DDBJ databases">
        <title>Genomic analysis of the causative agents of coccidiosis in chickens.</title>
        <authorList>
            <person name="Reid A.J."/>
            <person name="Blake D."/>
            <person name="Billington K."/>
            <person name="Browne H."/>
            <person name="Dunn M."/>
            <person name="Hung S."/>
            <person name="Kawahara F."/>
            <person name="Miranda-Saavedra D."/>
            <person name="Mourier T."/>
            <person name="Nagra H."/>
            <person name="Otto T.D."/>
            <person name="Rawlings N."/>
            <person name="Sanchez A."/>
            <person name="Sanders M."/>
            <person name="Subramaniam C."/>
            <person name="Tay Y."/>
            <person name="Dear P."/>
            <person name="Doerig C."/>
            <person name="Gruber A."/>
            <person name="Parkinson J."/>
            <person name="Shirley M."/>
            <person name="Wan K.L."/>
            <person name="Berriman M."/>
            <person name="Tomley F."/>
            <person name="Pain A."/>
        </authorList>
    </citation>
    <scope>NUCLEOTIDE SEQUENCE [LARGE SCALE GENOMIC DNA]</scope>
    <source>
        <strain evidence="9">Houghton</strain>
    </source>
</reference>
<dbReference type="InterPro" id="IPR014001">
    <property type="entry name" value="Helicase_ATP-bd"/>
</dbReference>
<keyword evidence="3" id="KW-0378">Hydrolase</keyword>
<dbReference type="Gene3D" id="1.10.150.20">
    <property type="entry name" value="5' to 3' exonuclease, C-terminal subdomain"/>
    <property type="match status" value="2"/>
</dbReference>
<dbReference type="InterPro" id="IPR036390">
    <property type="entry name" value="WH_DNA-bd_sf"/>
</dbReference>
<dbReference type="GO" id="GO:0016787">
    <property type="term" value="F:hydrolase activity"/>
    <property type="evidence" value="ECO:0007669"/>
    <property type="project" value="UniProtKB-KW"/>
</dbReference>
<dbReference type="Gene3D" id="3.40.50.300">
    <property type="entry name" value="P-loop containing nucleotide triphosphate hydrolases"/>
    <property type="match status" value="6"/>
</dbReference>
<evidence type="ECO:0000256" key="4">
    <source>
        <dbReference type="ARBA" id="ARBA00022806"/>
    </source>
</evidence>
<dbReference type="Pfam" id="PF00271">
    <property type="entry name" value="Helicase_C"/>
    <property type="match status" value="1"/>
</dbReference>
<evidence type="ECO:0000256" key="6">
    <source>
        <dbReference type="SAM" id="MobiDB-lite"/>
    </source>
</evidence>
<dbReference type="SUPFAM" id="SSF158702">
    <property type="entry name" value="Sec63 N-terminal domain-like"/>
    <property type="match status" value="2"/>
</dbReference>
<dbReference type="SUPFAM" id="SSF81296">
    <property type="entry name" value="E set domains"/>
    <property type="match status" value="1"/>
</dbReference>
<dbReference type="InterPro" id="IPR057842">
    <property type="entry name" value="WH_MER3"/>
</dbReference>
<reference evidence="9" key="2">
    <citation type="submission" date="2013-10" db="EMBL/GenBank/DDBJ databases">
        <authorList>
            <person name="Aslett M."/>
        </authorList>
    </citation>
    <scope>NUCLEOTIDE SEQUENCE [LARGE SCALE GENOMIC DNA]</scope>
    <source>
        <strain evidence="9">Houghton</strain>
    </source>
</reference>
<organism evidence="9 10">
    <name type="scientific">Eimeria acervulina</name>
    <name type="common">Coccidian parasite</name>
    <dbReference type="NCBI Taxonomy" id="5801"/>
    <lineage>
        <taxon>Eukaryota</taxon>
        <taxon>Sar</taxon>
        <taxon>Alveolata</taxon>
        <taxon>Apicomplexa</taxon>
        <taxon>Conoidasida</taxon>
        <taxon>Coccidia</taxon>
        <taxon>Eucoccidiorida</taxon>
        <taxon>Eimeriorina</taxon>
        <taxon>Eimeriidae</taxon>
        <taxon>Eimeria</taxon>
    </lineage>
</organism>
<dbReference type="FunFam" id="1.10.150.20:FF:000004">
    <property type="entry name" value="U5 small nuclear ribonucleoprotein helicase"/>
    <property type="match status" value="1"/>
</dbReference>
<evidence type="ECO:0000313" key="9">
    <source>
        <dbReference type="EMBL" id="CDI79527.1"/>
    </source>
</evidence>
<dbReference type="InterPro" id="IPR027417">
    <property type="entry name" value="P-loop_NTPase"/>
</dbReference>
<dbReference type="PANTHER" id="PTHR47961">
    <property type="entry name" value="DNA POLYMERASE THETA, PUTATIVE (AFU_ORTHOLOGUE AFUA_1G05260)-RELATED"/>
    <property type="match status" value="1"/>
</dbReference>
<dbReference type="FunFam" id="1.10.10.10:FF:000024">
    <property type="entry name" value="U5 small nuclear ribonucleoprotein helicase"/>
    <property type="match status" value="1"/>
</dbReference>
<dbReference type="GO" id="GO:0005524">
    <property type="term" value="F:ATP binding"/>
    <property type="evidence" value="ECO:0007669"/>
    <property type="project" value="UniProtKB-KW"/>
</dbReference>
<feature type="domain" description="Helicase ATP-binding" evidence="7">
    <location>
        <begin position="1478"/>
        <end position="1632"/>
    </location>
</feature>
<dbReference type="InterPro" id="IPR014756">
    <property type="entry name" value="Ig_E-set"/>
</dbReference>
<dbReference type="EMBL" id="HG671043">
    <property type="protein sequence ID" value="CDI79527.1"/>
    <property type="molecule type" value="Genomic_DNA"/>
</dbReference>
<dbReference type="FunFam" id="3.40.50.300:FF:000102">
    <property type="entry name" value="RNA helicase, activating signal cointegrator 1"/>
    <property type="match status" value="1"/>
</dbReference>
<evidence type="ECO:0000256" key="2">
    <source>
        <dbReference type="ARBA" id="ARBA00022741"/>
    </source>
</evidence>
<accession>U6GJ05</accession>
<dbReference type="Pfam" id="PF00270">
    <property type="entry name" value="DEAD"/>
    <property type="match status" value="2"/>
</dbReference>
<sequence length="2126" mass="238226">MAEAFERFKRFEYRQNSNLVLQRDPYLTGAPGGAHQGEPTGEPETLAGRKLYPMGDKAERGLKKEEKEKIGKRRSKIKEGGGAKRAKMDIKKGATVLDADVTENFFYRPTTRVTNQVYEQLLVVLQQQLGDQPDEVLRGAADEVLQVLKEDGLKEGERKRGVEGVLGPITQERFTKLFQLSKSITDFMGADQDRDEGGTLAFKYWFFSGVHGFVMCWVVNVGPHTMSSGARRNSSNTSIDANGTGIQAYCMTWEPDTTAGVAVVFDEEDEGEDDYGYSDMEAEGEDEDDEETEEQEEKEKTYLAAKNLDEEEVDSSESAYSVDVSKIDPHWLQRELNAVFSDPNQAVATEKEILSILPIPDIQECENKLVLILKYENFELAKKILKNRWKLFYCIRLGQAQTTEEKDGIREEMKNTQEGQEVLELLDALTSRRNKEKEVTLNVRKEAATLAAKAQARDASLRAAEADDDSTALGGGAHGTPGGPGGPSSQAAQRKPTGSVDLQNIAFQQGSHLMANAKVKLPDGTQRIETKSYDEVVVPALKRPAEKSEGLRAISTMPEWSQPAFTGVGIERLNALQSKVYDIAFNTYEENLLLCAPTGAGKTNVAMLAMLNVVGQYRNASTGAIDLKGFKIIYISPMKALVAEQVQAFSQRLQPFGISVRELTGDANLTREKIEETQVIVTTPEKWDIITRKAGERAYTQLVRLVIIDEIHLLHDTRGPVLEAIVARTIRQIEMSQEHIRLVGLSATLPNYEDVAVFLRVKPEKGLFVFGNHYRPVPLKQTYVGIKDKKAIRRYNTMNDVTYEKVLECAGKNQVLIFVHSRKETVKTAKFICDAALQKDTLPRFLQNFSASREILQAEAEAVKTQDLKDLLPYGFAVHHAGLPRTDRKLVEDLFADRHIQVLVSTATLAWGVNLPAHTVIIKGEYFALLNAAVDFGAPFCTEQADQNCILGSVVQVPPQHVAFMGTQVYLPEKGAWSELSPMDILQMMGRAGRPQYDTGGHAILITQHSELQFYLSLNNQQLPIESQMIQCLPDMLNAEIVLGSVRSREDAVHWLGYTYLYVRMLKAPSLYGIPPDLVVGDKLLEQYCINLADSALKTLDRHFLIKYDKRTGTIHVTAMGRVASHYYIKHATIAVYNEHLKPTLSDIELLRLFSLSSEFKYMPVREEEKLELQRLMERVPIPVKGSPDEPSSKVNVLLQAYISKLKLEGFAMMADMVYVQQSANRIMRAIFDICLRRGWAQLAIRALQLCNEIQGRMWSTMTPLRQFKVLPEELMRKIEKKDLPFDRYYDLTSTEIGELVRVPKMGKLLHRLIHSFPKLELAAFVQPLSRSCLVVELTITPDFQWDQKIHGNGEVFWILVHDVDCEQILHHEMFILPAFQGEIEHTLTFTLPVTDPIPPSYCIRAISDRWLHSTASLPISFRNLILPEKPMPHAELLDLQPLPVSSLHDKKAEELYKKEGIKAFNPIQTQTEPSSAWKAVYLAPYSSVVQETLRQWSSKLGSGLGLKIAELTGDLHADLKILEQSHIVVSTPDKWDFLSRRWKTRKVLQSIRLLVVDDLHLLNSPVGSTLEVCLSRMRYISAQLPQPVRIVACANSLSNAKDVADWLGVSATDDTMKQYTSIVRDKMLLETLSYGVGLYHSGLSAAERLLVQQLHSSGAIQVVVVAEESAWGLQMSSHLVVIVDTKRFTENGYEDYPIADVLQMLGRATRPGIDKHGYVVLLCPSSKREYYKKFIFEPLPIESQLEQHLQDHNPNYYGLQGTSHQHLSDYLSELVESTVHTLEQAQCVAEKNEVDLEPLNLGLISAFYYVKVATIELFNRSLSPTSKRRALLEILSAAAEFGSLPLRPGEETVLKGIAQRIGLKLPATVDFTKASTKALAHCQRASLPSDLVADQKQVLEPCVRLLHALVDVIASNGWLIPALAAMEISQALVQAVLHAGSGEQNKLQASALRQLPHFSTDLVKAANAMEVKDVFDFMNMEDGQREKLLASLTQAQLREVAKASNRYPVISLEFELSKTENISPGENIQCTVQLERDLADGDTVGPVYAPLFPKEKEEQWWLVIGQSAPNGLNAIKRISVTKQSSTIKLAFEAPETPGKHQFVLFLMCDSYIGADQEHKFEIRVR</sequence>
<dbReference type="FunFam" id="2.60.40.150:FF:000004">
    <property type="entry name" value="RNA helicase, activating signal cointegrator 1"/>
    <property type="match status" value="1"/>
</dbReference>
<dbReference type="FunFam" id="2.60.40.150:FF:000113">
    <property type="entry name" value="activating signal cointegrator 1 complex subunit 3"/>
    <property type="match status" value="1"/>
</dbReference>
<feature type="region of interest" description="Disordered" evidence="6">
    <location>
        <begin position="22"/>
        <end position="84"/>
    </location>
</feature>
<keyword evidence="5" id="KW-0067">ATP-binding</keyword>
<dbReference type="InterPro" id="IPR001650">
    <property type="entry name" value="Helicase_C-like"/>
</dbReference>
<dbReference type="PANTHER" id="PTHR47961:SF4">
    <property type="entry name" value="ACTIVATING SIGNAL COINTEGRATOR 1 COMPLEX SUBUNIT 3"/>
    <property type="match status" value="1"/>
</dbReference>
<dbReference type="RefSeq" id="XP_013250361.1">
    <property type="nucleotide sequence ID" value="XM_013394907.1"/>
</dbReference>
<keyword evidence="2" id="KW-0547">Nucleotide-binding</keyword>
<dbReference type="GO" id="GO:0004386">
    <property type="term" value="F:helicase activity"/>
    <property type="evidence" value="ECO:0007669"/>
    <property type="project" value="UniProtKB-KW"/>
</dbReference>
<dbReference type="GeneID" id="25268249"/>
<dbReference type="Proteomes" id="UP000018050">
    <property type="component" value="Unassembled WGS sequence"/>
</dbReference>
<dbReference type="InterPro" id="IPR050474">
    <property type="entry name" value="Hel308_SKI2-like"/>
</dbReference>
<dbReference type="GO" id="GO:0006397">
    <property type="term" value="P:mRNA processing"/>
    <property type="evidence" value="ECO:0007669"/>
    <property type="project" value="UniProtKB-ARBA"/>
</dbReference>
<dbReference type="PROSITE" id="PS51192">
    <property type="entry name" value="HELICASE_ATP_BIND_1"/>
    <property type="match status" value="2"/>
</dbReference>
<dbReference type="SMART" id="SM00973">
    <property type="entry name" value="Sec63"/>
    <property type="match status" value="2"/>
</dbReference>
<keyword evidence="10" id="KW-1185">Reference proteome</keyword>
<evidence type="ECO:0000256" key="3">
    <source>
        <dbReference type="ARBA" id="ARBA00022801"/>
    </source>
</evidence>
<feature type="domain" description="Helicase C-terminal" evidence="8">
    <location>
        <begin position="802"/>
        <end position="1054"/>
    </location>
</feature>
<dbReference type="SMART" id="SM00382">
    <property type="entry name" value="AAA"/>
    <property type="match status" value="1"/>
</dbReference>
<dbReference type="SUPFAM" id="SSF46785">
    <property type="entry name" value="Winged helix' DNA-binding domain"/>
    <property type="match status" value="1"/>
</dbReference>
<feature type="region of interest" description="Disordered" evidence="6">
    <location>
        <begin position="268"/>
        <end position="299"/>
    </location>
</feature>
<proteinExistence type="predicted"/>
<dbReference type="PIRSF" id="PIRSF039073">
    <property type="entry name" value="BRR2"/>
    <property type="match status" value="1"/>
</dbReference>
<evidence type="ECO:0000313" key="10">
    <source>
        <dbReference type="Proteomes" id="UP000018050"/>
    </source>
</evidence>
<dbReference type="CDD" id="cd18795">
    <property type="entry name" value="SF2_C_Ski2"/>
    <property type="match status" value="1"/>
</dbReference>
<evidence type="ECO:0000256" key="5">
    <source>
        <dbReference type="ARBA" id="ARBA00022840"/>
    </source>
</evidence>
<evidence type="ECO:0000259" key="7">
    <source>
        <dbReference type="PROSITE" id="PS51192"/>
    </source>
</evidence>
<dbReference type="GO" id="GO:0003676">
    <property type="term" value="F:nucleic acid binding"/>
    <property type="evidence" value="ECO:0007669"/>
    <property type="project" value="InterPro"/>
</dbReference>
<dbReference type="InterPro" id="IPR048863">
    <property type="entry name" value="BRR2_plug"/>
</dbReference>
<dbReference type="PROSITE" id="PS51194">
    <property type="entry name" value="HELICASE_CTER"/>
    <property type="match status" value="1"/>
</dbReference>
<keyword evidence="1" id="KW-0677">Repeat</keyword>
<dbReference type="InterPro" id="IPR041094">
    <property type="entry name" value="Brr2_helicase_PWI"/>
</dbReference>
<dbReference type="SMART" id="SM00490">
    <property type="entry name" value="HELICc"/>
    <property type="match status" value="2"/>
</dbReference>
<feature type="domain" description="Helicase ATP-binding" evidence="7">
    <location>
        <begin position="583"/>
        <end position="767"/>
    </location>
</feature>
<feature type="region of interest" description="Disordered" evidence="6">
    <location>
        <begin position="460"/>
        <end position="498"/>
    </location>
</feature>
<name>U6GJ05_EIMAC</name>
<dbReference type="InterPro" id="IPR036388">
    <property type="entry name" value="WH-like_DNA-bd_sf"/>
</dbReference>
<dbReference type="InterPro" id="IPR003593">
    <property type="entry name" value="AAA+_ATPase"/>
</dbReference>
<protein>
    <submittedName>
        <fullName evidence="9">Sec63 domain-containing DEAD/DEAH box helicase, putative</fullName>
    </submittedName>
</protein>
<evidence type="ECO:0000259" key="8">
    <source>
        <dbReference type="PROSITE" id="PS51194"/>
    </source>
</evidence>
<keyword evidence="4 9" id="KW-0347">Helicase</keyword>
<feature type="compositionally biased region" description="Gly residues" evidence="6">
    <location>
        <begin position="473"/>
        <end position="486"/>
    </location>
</feature>